<comment type="similarity">
    <text evidence="1">Belongs to the peptidase C48 family.</text>
</comment>
<dbReference type="SUPFAM" id="SSF54001">
    <property type="entry name" value="Cysteine proteinases"/>
    <property type="match status" value="1"/>
</dbReference>
<keyword evidence="3" id="KW-0378">Hydrolase</keyword>
<dbReference type="Gene3D" id="3.40.395.10">
    <property type="entry name" value="Adenoviral Proteinase, Chain A"/>
    <property type="match status" value="1"/>
</dbReference>
<dbReference type="InterPro" id="IPR003653">
    <property type="entry name" value="Peptidase_C48_C"/>
</dbReference>
<dbReference type="PANTHER" id="PTHR33022:SF20">
    <property type="entry name" value="UBIQUITIN-LIKE PROTEASE FAMILY PROFILE DOMAIN-CONTAINING PROTEIN"/>
    <property type="match status" value="1"/>
</dbReference>
<evidence type="ECO:0000256" key="1">
    <source>
        <dbReference type="ARBA" id="ARBA00005234"/>
    </source>
</evidence>
<evidence type="ECO:0000313" key="5">
    <source>
        <dbReference type="EMBL" id="MCD9560243.1"/>
    </source>
</evidence>
<name>A0ABS8UPK0_DATST</name>
<feature type="domain" description="Ubiquitin-like protease family profile" evidence="4">
    <location>
        <begin position="215"/>
        <end position="326"/>
    </location>
</feature>
<evidence type="ECO:0000259" key="4">
    <source>
        <dbReference type="Pfam" id="PF02902"/>
    </source>
</evidence>
<evidence type="ECO:0000256" key="2">
    <source>
        <dbReference type="ARBA" id="ARBA00022670"/>
    </source>
</evidence>
<dbReference type="Pfam" id="PF02902">
    <property type="entry name" value="Peptidase_C48"/>
    <property type="match status" value="1"/>
</dbReference>
<sequence length="341" mass="39077">MPKVYVQNQLICYLVKNELVRNRQDIFYVGLNGSRLSFGFKEFALVTGLRIEGDINDIEPDIAFRLYNRMPQILNWKVVNKRSSAAFLCRTIFNNSIEKLGRDNNFVCENDSEKDGDECNLNNAITFLGEGVPIFDSGDFSLPTDSQVMLLFDDVVNQHIGQNETLNSQPIVIKDTESLVDLTRKPSCRVKNVGKFQKSSFINEFDSVGRVDEISHWVLEILSFENRTIHVYDSIRGAIHDVKVIAVVDTYGMLIPHFLSTTGFYKEKKDVDFDKPSYSDMPFLQSLAIYFVDGLPLQSELDCGIYIDAFAEYFIHNLQISPNFTIDQYQNRISCLLWDYG</sequence>
<organism evidence="5 6">
    <name type="scientific">Datura stramonium</name>
    <name type="common">Jimsonweed</name>
    <name type="synonym">Common thornapple</name>
    <dbReference type="NCBI Taxonomy" id="4076"/>
    <lineage>
        <taxon>Eukaryota</taxon>
        <taxon>Viridiplantae</taxon>
        <taxon>Streptophyta</taxon>
        <taxon>Embryophyta</taxon>
        <taxon>Tracheophyta</taxon>
        <taxon>Spermatophyta</taxon>
        <taxon>Magnoliopsida</taxon>
        <taxon>eudicotyledons</taxon>
        <taxon>Gunneridae</taxon>
        <taxon>Pentapetalae</taxon>
        <taxon>asterids</taxon>
        <taxon>lamiids</taxon>
        <taxon>Solanales</taxon>
        <taxon>Solanaceae</taxon>
        <taxon>Solanoideae</taxon>
        <taxon>Datureae</taxon>
        <taxon>Datura</taxon>
    </lineage>
</organism>
<evidence type="ECO:0000313" key="6">
    <source>
        <dbReference type="Proteomes" id="UP000823775"/>
    </source>
</evidence>
<comment type="caution">
    <text evidence="5">The sequence shown here is derived from an EMBL/GenBank/DDBJ whole genome shotgun (WGS) entry which is preliminary data.</text>
</comment>
<dbReference type="Proteomes" id="UP000823775">
    <property type="component" value="Unassembled WGS sequence"/>
</dbReference>
<dbReference type="InterPro" id="IPR038765">
    <property type="entry name" value="Papain-like_cys_pep_sf"/>
</dbReference>
<proteinExistence type="inferred from homology"/>
<gene>
    <name evidence="5" type="ORF">HAX54_018747</name>
</gene>
<keyword evidence="2" id="KW-0645">Protease</keyword>
<dbReference type="EMBL" id="JACEIK010002289">
    <property type="protein sequence ID" value="MCD9560243.1"/>
    <property type="molecule type" value="Genomic_DNA"/>
</dbReference>
<keyword evidence="6" id="KW-1185">Reference proteome</keyword>
<dbReference type="PANTHER" id="PTHR33022">
    <property type="entry name" value="DUF1985 DOMAIN-CONTAINING PROTEIN"/>
    <property type="match status" value="1"/>
</dbReference>
<protein>
    <recommendedName>
        <fullName evidence="4">Ubiquitin-like protease family profile domain-containing protein</fullName>
    </recommendedName>
</protein>
<accession>A0ABS8UPK0</accession>
<reference evidence="5 6" key="1">
    <citation type="journal article" date="2021" name="BMC Genomics">
        <title>Datura genome reveals duplications of psychoactive alkaloid biosynthetic genes and high mutation rate following tissue culture.</title>
        <authorList>
            <person name="Rajewski A."/>
            <person name="Carter-House D."/>
            <person name="Stajich J."/>
            <person name="Litt A."/>
        </authorList>
    </citation>
    <scope>NUCLEOTIDE SEQUENCE [LARGE SCALE GENOMIC DNA]</scope>
    <source>
        <strain evidence="5">AR-01</strain>
    </source>
</reference>
<evidence type="ECO:0000256" key="3">
    <source>
        <dbReference type="ARBA" id="ARBA00022801"/>
    </source>
</evidence>